<dbReference type="Pfam" id="PF00534">
    <property type="entry name" value="Glycos_transf_1"/>
    <property type="match status" value="1"/>
</dbReference>
<organism evidence="3 4">
    <name type="scientific">Candidatus Desulfacyla euxinica</name>
    <dbReference type="NCBI Taxonomy" id="2841693"/>
    <lineage>
        <taxon>Bacteria</taxon>
        <taxon>Deltaproteobacteria</taxon>
        <taxon>Candidatus Desulfacyla</taxon>
    </lineage>
</organism>
<protein>
    <submittedName>
        <fullName evidence="3">Glycosyltransferase family 4 protein</fullName>
    </submittedName>
</protein>
<dbReference type="InterPro" id="IPR028098">
    <property type="entry name" value="Glyco_trans_4-like_N"/>
</dbReference>
<reference evidence="3 4" key="1">
    <citation type="submission" date="2020-08" db="EMBL/GenBank/DDBJ databases">
        <title>Bridging the membrane lipid divide: bacteria of the FCB group superphylum have the potential to synthesize archaeal ether lipids.</title>
        <authorList>
            <person name="Villanueva L."/>
            <person name="Von Meijenfeldt F.A.B."/>
            <person name="Westbye A.B."/>
            <person name="Yadav S."/>
            <person name="Hopmans E.C."/>
            <person name="Dutilh B.E."/>
            <person name="Sinninghe Damste J.S."/>
        </authorList>
    </citation>
    <scope>NUCLEOTIDE SEQUENCE [LARGE SCALE GENOMIC DNA]</scope>
    <source>
        <strain evidence="3">NIOZ-UU27</strain>
    </source>
</reference>
<dbReference type="GO" id="GO:0016757">
    <property type="term" value="F:glycosyltransferase activity"/>
    <property type="evidence" value="ECO:0007669"/>
    <property type="project" value="InterPro"/>
</dbReference>
<comment type="caution">
    <text evidence="3">The sequence shown here is derived from an EMBL/GenBank/DDBJ whole genome shotgun (WGS) entry which is preliminary data.</text>
</comment>
<proteinExistence type="predicted"/>
<dbReference type="EMBL" id="JACNJD010000306">
    <property type="protein sequence ID" value="MBC8178715.1"/>
    <property type="molecule type" value="Genomic_DNA"/>
</dbReference>
<dbReference type="PANTHER" id="PTHR45947:SF3">
    <property type="entry name" value="SULFOQUINOVOSYL TRANSFERASE SQD2"/>
    <property type="match status" value="1"/>
</dbReference>
<name>A0A8J6T4B4_9DELT</name>
<evidence type="ECO:0000259" key="2">
    <source>
        <dbReference type="Pfam" id="PF13439"/>
    </source>
</evidence>
<accession>A0A8J6T4B4</accession>
<sequence>MFDGEPKGIENLAQQTSKRLHILLVSDVSISDVIGGAERVLFEQSTRLAQRGHDVHILTRKLPGHRQNEESIQGVSEWRYDVDVKGSISYIRSSRKNSRQLFEYLHGKYNFDCINIHQPFSAIGVVQSPLSRKMKKIYTCLSFSFEEYISRNVGPENFLARPLYLVNVYARKWIEKWILDKCDEIVVLSLFTQDKLWNAHNVTSEKISIIPGGVDLKRFRPFGDKMEIRQRLNIPQDRVVLLTVRNLVQRMGLENLVHSLRIIIDKAPDLFLVLGGSGPLKDSLAALMRQMGLESHIRFTGFISEDELPDYYRMADFFVLPTRELEGFGLVTLEAMASGLPVMGTPIGGTQEILGKFDQHFLFKDSSADAMAALIFESYQRIRENPKIWEEMSLRCQKFVERNYSWEKNVGALENIFDRITG</sequence>
<evidence type="ECO:0000313" key="3">
    <source>
        <dbReference type="EMBL" id="MBC8178715.1"/>
    </source>
</evidence>
<dbReference type="InterPro" id="IPR050194">
    <property type="entry name" value="Glycosyltransferase_grp1"/>
</dbReference>
<dbReference type="Gene3D" id="3.40.50.2000">
    <property type="entry name" value="Glycogen Phosphorylase B"/>
    <property type="match status" value="2"/>
</dbReference>
<gene>
    <name evidence="3" type="ORF">H8E19_15025</name>
</gene>
<dbReference type="CDD" id="cd03801">
    <property type="entry name" value="GT4_PimA-like"/>
    <property type="match status" value="1"/>
</dbReference>
<dbReference type="AlphaFoldDB" id="A0A8J6T4B4"/>
<dbReference type="InterPro" id="IPR001296">
    <property type="entry name" value="Glyco_trans_1"/>
</dbReference>
<dbReference type="SUPFAM" id="SSF53756">
    <property type="entry name" value="UDP-Glycosyltransferase/glycogen phosphorylase"/>
    <property type="match status" value="1"/>
</dbReference>
<evidence type="ECO:0000259" key="1">
    <source>
        <dbReference type="Pfam" id="PF00534"/>
    </source>
</evidence>
<feature type="domain" description="Glycosyl transferase family 1" evidence="1">
    <location>
        <begin position="225"/>
        <end position="375"/>
    </location>
</feature>
<dbReference type="Pfam" id="PF13439">
    <property type="entry name" value="Glyco_transf_4"/>
    <property type="match status" value="1"/>
</dbReference>
<dbReference type="PANTHER" id="PTHR45947">
    <property type="entry name" value="SULFOQUINOVOSYL TRANSFERASE SQD2"/>
    <property type="match status" value="1"/>
</dbReference>
<dbReference type="Proteomes" id="UP000650524">
    <property type="component" value="Unassembled WGS sequence"/>
</dbReference>
<feature type="domain" description="Glycosyltransferase subfamily 4-like N-terminal" evidence="2">
    <location>
        <begin position="34"/>
        <end position="218"/>
    </location>
</feature>
<evidence type="ECO:0000313" key="4">
    <source>
        <dbReference type="Proteomes" id="UP000650524"/>
    </source>
</evidence>